<sequence>MTKFRVALYGGNNNEYTIGQLEKLAKNDKILSDLHCIYCNCLLTFHHAGKRAAYLSTKVGCKHSDECDKKVHVAMAKERLQKKYVGKEVLSRAQQARLARAGYKAWQNRKSSIAITTKSKTSVSKHVTKKTPTVEHSAYRPVASSDGKVPTNDGLQKRHTRTPIVTADKLVNYIGQAVKVVGKIDGNVVVGKRKANITLYRDNQKVKLVLNEATFMNSAEGLTEALKELKKYIVNDGFNALACAVVDVIPDKKGNPVCMLRTDDAIVVNGYEMRMALHILRNTK</sequence>
<dbReference type="EMBL" id="JACCPP010000026">
    <property type="protein sequence ID" value="MBI1708710.1"/>
    <property type="molecule type" value="Genomic_DNA"/>
</dbReference>
<protein>
    <submittedName>
        <fullName evidence="1">Uncharacterized protein</fullName>
    </submittedName>
</protein>
<evidence type="ECO:0000313" key="1">
    <source>
        <dbReference type="EMBL" id="MBI1708710.1"/>
    </source>
</evidence>
<comment type="caution">
    <text evidence="1">The sequence shown here is derived from an EMBL/GenBank/DDBJ whole genome shotgun (WGS) entry which is preliminary data.</text>
</comment>
<reference evidence="1" key="1">
    <citation type="submission" date="2020-07" db="EMBL/GenBank/DDBJ databases">
        <title>Comparative genomics analyses of Lactobacillus crispatus isolated from different ecological niches.</title>
        <authorList>
            <person name="Mancino W."/>
            <person name="Mancabelli L."/>
            <person name="Lugli G.A."/>
            <person name="Milani C."/>
            <person name="Viappiani A."/>
            <person name="Anzalone R."/>
            <person name="Longhi G."/>
            <person name="Ventura M."/>
            <person name="Turroni F."/>
        </authorList>
    </citation>
    <scope>NUCLEOTIDE SEQUENCE</scope>
    <source>
        <strain evidence="1">LB65</strain>
    </source>
</reference>
<organism evidence="1 2">
    <name type="scientific">Lactobacillus crispatus</name>
    <dbReference type="NCBI Taxonomy" id="47770"/>
    <lineage>
        <taxon>Bacteria</taxon>
        <taxon>Bacillati</taxon>
        <taxon>Bacillota</taxon>
        <taxon>Bacilli</taxon>
        <taxon>Lactobacillales</taxon>
        <taxon>Lactobacillaceae</taxon>
        <taxon>Lactobacillus</taxon>
    </lineage>
</organism>
<gene>
    <name evidence="1" type="ORF">HYQ56_1698</name>
</gene>
<dbReference type="RefSeq" id="WP_198566713.1">
    <property type="nucleotide sequence ID" value="NZ_JACCPP010000026.1"/>
</dbReference>
<dbReference type="AlphaFoldDB" id="A0AAW4DPU2"/>
<proteinExistence type="predicted"/>
<accession>A0AAW4DPU2</accession>
<evidence type="ECO:0000313" key="2">
    <source>
        <dbReference type="Proteomes" id="UP001194414"/>
    </source>
</evidence>
<dbReference type="Proteomes" id="UP001194414">
    <property type="component" value="Unassembled WGS sequence"/>
</dbReference>
<name>A0AAW4DPU2_9LACO</name>